<evidence type="ECO:0000313" key="2">
    <source>
        <dbReference type="Proteomes" id="UP000305109"/>
    </source>
</evidence>
<reference evidence="1 2" key="1">
    <citation type="submission" date="2019-04" db="EMBL/GenBank/DDBJ databases">
        <title>Rhodococcus oryzae sp. nov., a novel actinomycete isolated from rhizosphere soil of rice (Oryza sativa L.).</title>
        <authorList>
            <person name="Li C."/>
        </authorList>
    </citation>
    <scope>NUCLEOTIDE SEQUENCE [LARGE SCALE GENOMIC DNA]</scope>
    <source>
        <strain evidence="1 2">NEAU-CX67</strain>
    </source>
</reference>
<gene>
    <name evidence="1" type="ORF">FCG67_03480</name>
</gene>
<sequence>MGGAGKGLAGASRLRETSVEVAGHVVRKGGSLLGALTIVAGGALAGVGAAGAVDTGSFTSELGACQPFTDVDLGPSACDDLRYQDRAVVGDFDVELTGRDRVSHGENAVVRANFSINKPGDLVDPQSGLELTSATIRTPRGFVFTSGDASLSSWSSDAVLDATFTVDPETGDVTVTAPTGGWVIPTRESSWGVAAGSVRMNLNYTATESVDSGESALRFSGAGVPESGWVATGTTQVAPDLGGFGSSGS</sequence>
<comment type="caution">
    <text evidence="1">The sequence shown here is derived from an EMBL/GenBank/DDBJ whole genome shotgun (WGS) entry which is preliminary data.</text>
</comment>
<keyword evidence="2" id="KW-1185">Reference proteome</keyword>
<dbReference type="EMBL" id="SUMD01000002">
    <property type="protein sequence ID" value="TJZ79969.1"/>
    <property type="molecule type" value="Genomic_DNA"/>
</dbReference>
<dbReference type="RefSeq" id="WP_136907229.1">
    <property type="nucleotide sequence ID" value="NZ_SUMD01000002.1"/>
</dbReference>
<name>A0ABY2RNC2_9NOCA</name>
<accession>A0ABY2RNC2</accession>
<organism evidence="1 2">
    <name type="scientific">Rhodococcus oryzae</name>
    <dbReference type="NCBI Taxonomy" id="2571143"/>
    <lineage>
        <taxon>Bacteria</taxon>
        <taxon>Bacillati</taxon>
        <taxon>Actinomycetota</taxon>
        <taxon>Actinomycetes</taxon>
        <taxon>Mycobacteriales</taxon>
        <taxon>Nocardiaceae</taxon>
        <taxon>Rhodococcus</taxon>
    </lineage>
</organism>
<protein>
    <submittedName>
        <fullName evidence="1">Uncharacterized protein</fullName>
    </submittedName>
</protein>
<dbReference type="Proteomes" id="UP000305109">
    <property type="component" value="Unassembled WGS sequence"/>
</dbReference>
<proteinExistence type="predicted"/>
<evidence type="ECO:0000313" key="1">
    <source>
        <dbReference type="EMBL" id="TJZ79969.1"/>
    </source>
</evidence>